<dbReference type="InterPro" id="IPR028889">
    <property type="entry name" value="USP"/>
</dbReference>
<dbReference type="InterPro" id="IPR036873">
    <property type="entry name" value="Rhodanese-like_dom_sf"/>
</dbReference>
<dbReference type="SUPFAM" id="SSF52821">
    <property type="entry name" value="Rhodanese/Cell cycle control phosphatase"/>
    <property type="match status" value="1"/>
</dbReference>
<reference evidence="9" key="1">
    <citation type="submission" date="2025-08" db="UniProtKB">
        <authorList>
            <consortium name="RefSeq"/>
        </authorList>
    </citation>
    <scope>IDENTIFICATION</scope>
    <source>
        <tissue evidence="9">Whole organism</tissue>
    </source>
</reference>
<dbReference type="InterPro" id="IPR050185">
    <property type="entry name" value="Ub_carboxyl-term_hydrolase"/>
</dbReference>
<dbReference type="AlphaFoldDB" id="A0A6J1TAA3"/>
<dbReference type="InterPro" id="IPR015063">
    <property type="entry name" value="USP8_dimer"/>
</dbReference>
<dbReference type="EC" id="3.4.19.12" evidence="3"/>
<dbReference type="PANTHER" id="PTHR21646">
    <property type="entry name" value="UBIQUITIN CARBOXYL-TERMINAL HYDROLASE"/>
    <property type="match status" value="1"/>
</dbReference>
<dbReference type="PROSITE" id="PS50206">
    <property type="entry name" value="RHODANESE_3"/>
    <property type="match status" value="1"/>
</dbReference>
<feature type="domain" description="Rhodanese" evidence="6">
    <location>
        <begin position="166"/>
        <end position="286"/>
    </location>
</feature>
<keyword evidence="4" id="KW-0175">Coiled coil</keyword>
<keyword evidence="3" id="KW-0645">Protease</keyword>
<name>A0A6J1TAA3_FRAOC</name>
<dbReference type="PROSITE" id="PS00972">
    <property type="entry name" value="USP_1"/>
    <property type="match status" value="1"/>
</dbReference>
<comment type="similarity">
    <text evidence="2 3">Belongs to the peptidase C19 family.</text>
</comment>
<evidence type="ECO:0000256" key="5">
    <source>
        <dbReference type="SAM" id="MobiDB-lite"/>
    </source>
</evidence>
<dbReference type="CDD" id="cd02674">
    <property type="entry name" value="Peptidase_C19R"/>
    <property type="match status" value="1"/>
</dbReference>
<dbReference type="OrthoDB" id="292964at2759"/>
<dbReference type="Proteomes" id="UP000504606">
    <property type="component" value="Unplaced"/>
</dbReference>
<evidence type="ECO:0000313" key="8">
    <source>
        <dbReference type="Proteomes" id="UP000504606"/>
    </source>
</evidence>
<dbReference type="GeneID" id="113213688"/>
<dbReference type="SUPFAM" id="SSF54001">
    <property type="entry name" value="Cysteine proteinases"/>
    <property type="match status" value="1"/>
</dbReference>
<evidence type="ECO:0000256" key="4">
    <source>
        <dbReference type="SAM" id="Coils"/>
    </source>
</evidence>
<evidence type="ECO:0000256" key="2">
    <source>
        <dbReference type="ARBA" id="ARBA00009085"/>
    </source>
</evidence>
<dbReference type="PROSITE" id="PS00973">
    <property type="entry name" value="USP_2"/>
    <property type="match status" value="1"/>
</dbReference>
<dbReference type="RefSeq" id="XP_026288605.1">
    <property type="nucleotide sequence ID" value="XM_026432820.2"/>
</dbReference>
<sequence length="901" mass="102198">MPAPTLKPLIRGKCLQDLKPLYDADFSKRNVSQLLKSAPKILEAAKDNEKRGNQEDSFIHFMKYLSLVGYIINSDEYKKRKTEIDVLKRNMIYAMDSAEKLSKSLKERYEQEKAKTEAVILKEKKEDTKEKPSFSQPNDVLIPETNLEKSRVSLTSMELYVILQEKLSNVLILDARSKNEFLESHIKFDCCISVPEEILGSICSARKLAEKLPSDSRERWIKRLEVEYLVLMDLSSSATNLQSNSPLHRLQTIILQWDPHEKYKSKPLILDGGFREWLNHYPMFSTNSNPKLPLEDFDDHLHIDDVVYPELADETPQFSRTTKPAVKEIGVSDGLADEKGVQLFPNGKDISTIEIKVEAKEDPSQIPVNEISSGTNLKNQSVNSFNIPNVDRSSKFAALKTYNELGNSKSRNDIPNKDRNTLFLNEKNLLMNEENDILKKQDDEFGGEKGVDNVPPKSSGLSSITGDIKSIGESERQSLSKLRGNPSTPTAAKNIDLSVPTSSSGLKRSRSSPNIAQAVQDSEPKAPLPHFDRNSKPVIQKPQNLEFINRQRNFQEVYGNVKQGLTGLRNLGNSCYMNSILQCISNISVLSNYFCSGKYKEDMNRSPSNPTRGEVADEVAHVIRNLWMGQYRSIACRDFKRVVGKHMDQFRGCGQQDAHEFLTFLMDWLHNDLKMLKEDHVKEISNSLAGSNKSSNVDALTGGLNAWKDFRSKHESFMLAAFFIQQVSTVQCCICGAKSMNFEEPTSNLTLLLPSTQKCTLSECLRLYITKEKISGYKCESCHGLHDAEKSVDLCRLPPILIIHLKRFYASGFYQKRQTFVDFPLENLDMRDYTPNVHQTNTIYNLCGVSNHYGTLEGGHYTAYCKNGGKWYKYDDQDVSEISRSSVKTQNAYILFYEAVN</sequence>
<feature type="coiled-coil region" evidence="4">
    <location>
        <begin position="95"/>
        <end position="131"/>
    </location>
</feature>
<feature type="compositionally biased region" description="Basic and acidic residues" evidence="5">
    <location>
        <begin position="441"/>
        <end position="451"/>
    </location>
</feature>
<dbReference type="KEGG" id="foc:113213688"/>
<organism evidence="8 9">
    <name type="scientific">Frankliniella occidentalis</name>
    <name type="common">Western flower thrips</name>
    <name type="synonym">Euthrips occidentalis</name>
    <dbReference type="NCBI Taxonomy" id="133901"/>
    <lineage>
        <taxon>Eukaryota</taxon>
        <taxon>Metazoa</taxon>
        <taxon>Ecdysozoa</taxon>
        <taxon>Arthropoda</taxon>
        <taxon>Hexapoda</taxon>
        <taxon>Insecta</taxon>
        <taxon>Pterygota</taxon>
        <taxon>Neoptera</taxon>
        <taxon>Paraneoptera</taxon>
        <taxon>Thysanoptera</taxon>
        <taxon>Terebrantia</taxon>
        <taxon>Thripoidea</taxon>
        <taxon>Thripidae</taxon>
        <taxon>Frankliniella</taxon>
    </lineage>
</organism>
<dbReference type="PANTHER" id="PTHR21646:SF46">
    <property type="entry name" value="UBIQUITIN CARBOXYL-TERMINAL HYDROLASE"/>
    <property type="match status" value="1"/>
</dbReference>
<feature type="compositionally biased region" description="Polar residues" evidence="5">
    <location>
        <begin position="479"/>
        <end position="491"/>
    </location>
</feature>
<evidence type="ECO:0000313" key="9">
    <source>
        <dbReference type="RefSeq" id="XP_026288605.1"/>
    </source>
</evidence>
<keyword evidence="3 9" id="KW-0378">Hydrolase</keyword>
<evidence type="ECO:0000256" key="1">
    <source>
        <dbReference type="ARBA" id="ARBA00000707"/>
    </source>
</evidence>
<dbReference type="Pfam" id="PF08969">
    <property type="entry name" value="USP8_dimer"/>
    <property type="match status" value="1"/>
</dbReference>
<evidence type="ECO:0000259" key="7">
    <source>
        <dbReference type="PROSITE" id="PS50235"/>
    </source>
</evidence>
<proteinExistence type="inferred from homology"/>
<protein>
    <recommendedName>
        <fullName evidence="3">Ubiquitin carboxyl-terminal hydrolase</fullName>
        <ecNumber evidence="3">3.4.19.12</ecNumber>
    </recommendedName>
</protein>
<dbReference type="Gene3D" id="1.20.58.80">
    <property type="entry name" value="Phosphotransferase system, lactose/cellobiose-type IIA subunit"/>
    <property type="match status" value="1"/>
</dbReference>
<evidence type="ECO:0000259" key="6">
    <source>
        <dbReference type="PROSITE" id="PS50206"/>
    </source>
</evidence>
<dbReference type="GO" id="GO:0006508">
    <property type="term" value="P:proteolysis"/>
    <property type="evidence" value="ECO:0007669"/>
    <property type="project" value="UniProtKB-KW"/>
</dbReference>
<dbReference type="Gene3D" id="3.90.70.10">
    <property type="entry name" value="Cysteine proteinases"/>
    <property type="match status" value="1"/>
</dbReference>
<dbReference type="SUPFAM" id="SSF140856">
    <property type="entry name" value="USP8 N-terminal domain-like"/>
    <property type="match status" value="1"/>
</dbReference>
<keyword evidence="3" id="KW-0833">Ubl conjugation pathway</keyword>
<gene>
    <name evidence="9" type="primary">LOC113213688</name>
</gene>
<keyword evidence="8" id="KW-1185">Reference proteome</keyword>
<dbReference type="InterPro" id="IPR038765">
    <property type="entry name" value="Papain-like_cys_pep_sf"/>
</dbReference>
<dbReference type="InterPro" id="IPR001763">
    <property type="entry name" value="Rhodanese-like_dom"/>
</dbReference>
<dbReference type="Gene3D" id="3.40.250.10">
    <property type="entry name" value="Rhodanese-like domain"/>
    <property type="match status" value="1"/>
</dbReference>
<keyword evidence="3" id="KW-0788">Thiol protease</keyword>
<dbReference type="GO" id="GO:0016579">
    <property type="term" value="P:protein deubiquitination"/>
    <property type="evidence" value="ECO:0007669"/>
    <property type="project" value="InterPro"/>
</dbReference>
<comment type="catalytic activity">
    <reaction evidence="1 3">
        <text>Thiol-dependent hydrolysis of ester, thioester, amide, peptide and isopeptide bonds formed by the C-terminal Gly of ubiquitin (a 76-residue protein attached to proteins as an intracellular targeting signal).</text>
        <dbReference type="EC" id="3.4.19.12"/>
    </reaction>
</comment>
<dbReference type="GO" id="GO:0004843">
    <property type="term" value="F:cysteine-type deubiquitinase activity"/>
    <property type="evidence" value="ECO:0007669"/>
    <property type="project" value="UniProtKB-UniRule"/>
</dbReference>
<feature type="region of interest" description="Disordered" evidence="5">
    <location>
        <begin position="441"/>
        <end position="540"/>
    </location>
</feature>
<accession>A0A6J1TAA3</accession>
<dbReference type="InterPro" id="IPR018200">
    <property type="entry name" value="USP_CS"/>
</dbReference>
<dbReference type="InterPro" id="IPR001394">
    <property type="entry name" value="Peptidase_C19_UCH"/>
</dbReference>
<dbReference type="PROSITE" id="PS50235">
    <property type="entry name" value="USP_3"/>
    <property type="match status" value="1"/>
</dbReference>
<dbReference type="Pfam" id="PF00443">
    <property type="entry name" value="UCH"/>
    <property type="match status" value="1"/>
</dbReference>
<evidence type="ECO:0000256" key="3">
    <source>
        <dbReference type="RuleBase" id="RU366025"/>
    </source>
</evidence>
<feature type="domain" description="USP" evidence="7">
    <location>
        <begin position="566"/>
        <end position="900"/>
    </location>
</feature>